<accession>A0ABW4ZBZ6</accession>
<proteinExistence type="predicted"/>
<reference evidence="2" key="1">
    <citation type="journal article" date="2019" name="Int. J. Syst. Evol. Microbiol.">
        <title>The Global Catalogue of Microorganisms (GCM) 10K type strain sequencing project: providing services to taxonomists for standard genome sequencing and annotation.</title>
        <authorList>
            <consortium name="The Broad Institute Genomics Platform"/>
            <consortium name="The Broad Institute Genome Sequencing Center for Infectious Disease"/>
            <person name="Wu L."/>
            <person name="Ma J."/>
        </authorList>
    </citation>
    <scope>NUCLEOTIDE SEQUENCE [LARGE SCALE GENOMIC DNA]</scope>
    <source>
        <strain evidence="2">CCUG 57942</strain>
    </source>
</reference>
<evidence type="ECO:0000313" key="2">
    <source>
        <dbReference type="Proteomes" id="UP001597389"/>
    </source>
</evidence>
<dbReference type="RefSeq" id="WP_377087696.1">
    <property type="nucleotide sequence ID" value="NZ_JBHSJL010000014.1"/>
</dbReference>
<dbReference type="Proteomes" id="UP001597389">
    <property type="component" value="Unassembled WGS sequence"/>
</dbReference>
<keyword evidence="2" id="KW-1185">Reference proteome</keyword>
<sequence length="206" mass="22548">MDPKNISFITIAPTGNWKYASPGVLSIHSKQFSGPENKIGIQYWAIDRYNPSADPAFSYFQEATSYQIDTVPPGIDNYANDDYIIVVTTQGLNNTQVPQGALYQFLIKIGAGPQLEMLEQVNTFYACGFTGKIAYTLITTPGTVEQGLEFGIIPQSVYVTNNNGGNQEQYYGSTVYPGATLIAQLVPTTFDNKTIYTPVLTSNQAV</sequence>
<gene>
    <name evidence="1" type="ORF">ACFSW8_10740</name>
</gene>
<protein>
    <submittedName>
        <fullName evidence="1">Uncharacterized protein</fullName>
    </submittedName>
</protein>
<name>A0ABW4ZBZ6_9BACT</name>
<comment type="caution">
    <text evidence="1">The sequence shown here is derived from an EMBL/GenBank/DDBJ whole genome shotgun (WGS) entry which is preliminary data.</text>
</comment>
<evidence type="ECO:0000313" key="1">
    <source>
        <dbReference type="EMBL" id="MFD2159377.1"/>
    </source>
</evidence>
<organism evidence="1 2">
    <name type="scientific">Rubritalea tangerina</name>
    <dbReference type="NCBI Taxonomy" id="430798"/>
    <lineage>
        <taxon>Bacteria</taxon>
        <taxon>Pseudomonadati</taxon>
        <taxon>Verrucomicrobiota</taxon>
        <taxon>Verrucomicrobiia</taxon>
        <taxon>Verrucomicrobiales</taxon>
        <taxon>Rubritaleaceae</taxon>
        <taxon>Rubritalea</taxon>
    </lineage>
</organism>
<dbReference type="EMBL" id="JBHUJB010000044">
    <property type="protein sequence ID" value="MFD2159377.1"/>
    <property type="molecule type" value="Genomic_DNA"/>
</dbReference>